<keyword evidence="12" id="KW-1185">Reference proteome</keyword>
<evidence type="ECO:0000256" key="5">
    <source>
        <dbReference type="ARBA" id="ARBA00022832"/>
    </source>
</evidence>
<dbReference type="EnsemblMetazoa" id="XM_022801713">
    <property type="protein sequence ID" value="XP_022657448"/>
    <property type="gene ID" value="LOC111248785"/>
</dbReference>
<keyword evidence="3 10" id="KW-0808">Transferase</keyword>
<dbReference type="GeneID" id="111248785"/>
<evidence type="ECO:0000256" key="10">
    <source>
        <dbReference type="RuleBase" id="RU361115"/>
    </source>
</evidence>
<dbReference type="GO" id="GO:0019367">
    <property type="term" value="P:fatty acid elongation, saturated fatty acid"/>
    <property type="evidence" value="ECO:0007669"/>
    <property type="project" value="TreeGrafter"/>
</dbReference>
<keyword evidence="8 10" id="KW-0472">Membrane</keyword>
<name>A0A7M7JVJ2_VARDE</name>
<accession>A0A7M7JVJ2</accession>
<evidence type="ECO:0000256" key="8">
    <source>
        <dbReference type="ARBA" id="ARBA00023136"/>
    </source>
</evidence>
<keyword evidence="7 10" id="KW-0443">Lipid metabolism</keyword>
<evidence type="ECO:0000256" key="2">
    <source>
        <dbReference type="ARBA" id="ARBA00022516"/>
    </source>
</evidence>
<dbReference type="EC" id="2.3.1.199" evidence="10"/>
<comment type="subcellular location">
    <subcellularLocation>
        <location evidence="1">Membrane</location>
        <topology evidence="1">Multi-pass membrane protein</topology>
    </subcellularLocation>
</comment>
<dbReference type="GO" id="GO:0009922">
    <property type="term" value="F:fatty acid elongase activity"/>
    <property type="evidence" value="ECO:0007669"/>
    <property type="project" value="UniProtKB-EC"/>
</dbReference>
<keyword evidence="4 10" id="KW-0812">Transmembrane</keyword>
<feature type="transmembrane region" description="Helical" evidence="10">
    <location>
        <begin position="171"/>
        <end position="189"/>
    </location>
</feature>
<feature type="transmembrane region" description="Helical" evidence="10">
    <location>
        <begin position="34"/>
        <end position="56"/>
    </location>
</feature>
<feature type="transmembrane region" description="Helical" evidence="10">
    <location>
        <begin position="201"/>
        <end position="221"/>
    </location>
</feature>
<dbReference type="GO" id="GO:0042761">
    <property type="term" value="P:very long-chain fatty acid biosynthetic process"/>
    <property type="evidence" value="ECO:0007669"/>
    <property type="project" value="TreeGrafter"/>
</dbReference>
<dbReference type="Proteomes" id="UP000594260">
    <property type="component" value="Unplaced"/>
</dbReference>
<evidence type="ECO:0000256" key="7">
    <source>
        <dbReference type="ARBA" id="ARBA00023098"/>
    </source>
</evidence>
<keyword evidence="2 10" id="KW-0444">Lipid biosynthesis</keyword>
<evidence type="ECO:0000256" key="3">
    <source>
        <dbReference type="ARBA" id="ARBA00022679"/>
    </source>
</evidence>
<dbReference type="KEGG" id="vde:111248785"/>
<dbReference type="RefSeq" id="XP_022657448.1">
    <property type="nucleotide sequence ID" value="XM_022801713.1"/>
</dbReference>
<dbReference type="GO" id="GO:0005789">
    <property type="term" value="C:endoplasmic reticulum membrane"/>
    <property type="evidence" value="ECO:0007669"/>
    <property type="project" value="TreeGrafter"/>
</dbReference>
<comment type="similarity">
    <text evidence="10">Belongs to the ELO family.</text>
</comment>
<keyword evidence="9 10" id="KW-0275">Fatty acid biosynthesis</keyword>
<protein>
    <recommendedName>
        <fullName evidence="10">Elongation of very long chain fatty acids protein</fullName>
        <ecNumber evidence="10">2.3.1.199</ecNumber>
    </recommendedName>
    <alternativeName>
        <fullName evidence="10">Very-long-chain 3-oxoacyl-CoA synthase</fullName>
    </alternativeName>
</protein>
<dbReference type="OMA" id="VSHHAFI"/>
<dbReference type="FunCoup" id="A0A7M7JVJ2">
    <property type="interactions" value="1"/>
</dbReference>
<dbReference type="GO" id="GO:0034626">
    <property type="term" value="P:fatty acid elongation, polyunsaturated fatty acid"/>
    <property type="evidence" value="ECO:0007669"/>
    <property type="project" value="TreeGrafter"/>
</dbReference>
<keyword evidence="6 10" id="KW-1133">Transmembrane helix</keyword>
<feature type="transmembrane region" description="Helical" evidence="10">
    <location>
        <begin position="76"/>
        <end position="101"/>
    </location>
</feature>
<sequence>MTGIVAAYVYFVKVAGPRWMASREPFQITGLIKVYNFVNIFVNFFFTVQFGRYSYFGGGYSWFCQKMDHSRDANSIMLVNLGYFYCIVRVIDFLDTVFFVLRKKFSQITTLHYTHHALVAWSGWLFVSVGCDGQVVLGIMVNSAIHVLMYTYYFLAACGPIVRRHLWWKRYITRIQITQFVCLLIHIMIPVFYDCGYPRGLLLWAFAQGTFGLVLFINFYVKSYISRQSIDKTYGPALKSATKSLLTNNDEEKPNRAYSKRA</sequence>
<dbReference type="Pfam" id="PF01151">
    <property type="entry name" value="ELO"/>
    <property type="match status" value="1"/>
</dbReference>
<dbReference type="AlphaFoldDB" id="A0A7M7JVJ2"/>
<dbReference type="PANTHER" id="PTHR11157">
    <property type="entry name" value="FATTY ACID ACYL TRANSFERASE-RELATED"/>
    <property type="match status" value="1"/>
</dbReference>
<dbReference type="InParanoid" id="A0A7M7JVJ2"/>
<keyword evidence="5 10" id="KW-0276">Fatty acid metabolism</keyword>
<dbReference type="OrthoDB" id="434092at2759"/>
<comment type="catalytic activity">
    <reaction evidence="10">
        <text>a very-long-chain acyl-CoA + malonyl-CoA + H(+) = a very-long-chain 3-oxoacyl-CoA + CO2 + CoA</text>
        <dbReference type="Rhea" id="RHEA:32727"/>
        <dbReference type="ChEBI" id="CHEBI:15378"/>
        <dbReference type="ChEBI" id="CHEBI:16526"/>
        <dbReference type="ChEBI" id="CHEBI:57287"/>
        <dbReference type="ChEBI" id="CHEBI:57384"/>
        <dbReference type="ChEBI" id="CHEBI:90725"/>
        <dbReference type="ChEBI" id="CHEBI:90736"/>
        <dbReference type="EC" id="2.3.1.199"/>
    </reaction>
</comment>
<dbReference type="GO" id="GO:0034625">
    <property type="term" value="P:fatty acid elongation, monounsaturated fatty acid"/>
    <property type="evidence" value="ECO:0007669"/>
    <property type="project" value="TreeGrafter"/>
</dbReference>
<evidence type="ECO:0000256" key="9">
    <source>
        <dbReference type="ARBA" id="ARBA00023160"/>
    </source>
</evidence>
<evidence type="ECO:0000256" key="4">
    <source>
        <dbReference type="ARBA" id="ARBA00022692"/>
    </source>
</evidence>
<evidence type="ECO:0000256" key="6">
    <source>
        <dbReference type="ARBA" id="ARBA00022989"/>
    </source>
</evidence>
<reference evidence="11" key="1">
    <citation type="submission" date="2021-01" db="UniProtKB">
        <authorList>
            <consortium name="EnsemblMetazoa"/>
        </authorList>
    </citation>
    <scope>IDENTIFICATION</scope>
</reference>
<evidence type="ECO:0000256" key="1">
    <source>
        <dbReference type="ARBA" id="ARBA00004141"/>
    </source>
</evidence>
<organism evidence="11 12">
    <name type="scientific">Varroa destructor</name>
    <name type="common">Honeybee mite</name>
    <dbReference type="NCBI Taxonomy" id="109461"/>
    <lineage>
        <taxon>Eukaryota</taxon>
        <taxon>Metazoa</taxon>
        <taxon>Ecdysozoa</taxon>
        <taxon>Arthropoda</taxon>
        <taxon>Chelicerata</taxon>
        <taxon>Arachnida</taxon>
        <taxon>Acari</taxon>
        <taxon>Parasitiformes</taxon>
        <taxon>Mesostigmata</taxon>
        <taxon>Gamasina</taxon>
        <taxon>Dermanyssoidea</taxon>
        <taxon>Varroidae</taxon>
        <taxon>Varroa</taxon>
    </lineage>
</organism>
<dbReference type="PANTHER" id="PTHR11157:SF69">
    <property type="entry name" value="ELONGATION OF VERY LONG CHAIN FATTY ACIDS PROTEIN 7"/>
    <property type="match status" value="1"/>
</dbReference>
<evidence type="ECO:0000313" key="11">
    <source>
        <dbReference type="EnsemblMetazoa" id="XP_022657448"/>
    </source>
</evidence>
<proteinExistence type="inferred from homology"/>
<feature type="transmembrane region" description="Helical" evidence="10">
    <location>
        <begin position="135"/>
        <end position="159"/>
    </location>
</feature>
<dbReference type="InterPro" id="IPR002076">
    <property type="entry name" value="ELO_fam"/>
</dbReference>
<evidence type="ECO:0000313" key="12">
    <source>
        <dbReference type="Proteomes" id="UP000594260"/>
    </source>
</evidence>
<dbReference type="GO" id="GO:0030148">
    <property type="term" value="P:sphingolipid biosynthetic process"/>
    <property type="evidence" value="ECO:0007669"/>
    <property type="project" value="TreeGrafter"/>
</dbReference>
<feature type="transmembrane region" description="Helical" evidence="10">
    <location>
        <begin position="113"/>
        <end position="129"/>
    </location>
</feature>